<gene>
    <name evidence="2" type="ORF">AVDCRST_MAG69-1779</name>
</gene>
<protein>
    <submittedName>
        <fullName evidence="2">Photosynthetic reaction center L subunit</fullName>
    </submittedName>
</protein>
<feature type="region of interest" description="Disordered" evidence="1">
    <location>
        <begin position="127"/>
        <end position="163"/>
    </location>
</feature>
<name>A0A6J4SNE8_9ACTN</name>
<feature type="region of interest" description="Disordered" evidence="1">
    <location>
        <begin position="44"/>
        <end position="112"/>
    </location>
</feature>
<feature type="compositionally biased region" description="Basic and acidic residues" evidence="1">
    <location>
        <begin position="127"/>
        <end position="137"/>
    </location>
</feature>
<organism evidence="2">
    <name type="scientific">uncultured Solirubrobacteraceae bacterium</name>
    <dbReference type="NCBI Taxonomy" id="1162706"/>
    <lineage>
        <taxon>Bacteria</taxon>
        <taxon>Bacillati</taxon>
        <taxon>Actinomycetota</taxon>
        <taxon>Thermoleophilia</taxon>
        <taxon>Solirubrobacterales</taxon>
        <taxon>Solirubrobacteraceae</taxon>
        <taxon>environmental samples</taxon>
    </lineage>
</organism>
<evidence type="ECO:0000256" key="1">
    <source>
        <dbReference type="SAM" id="MobiDB-lite"/>
    </source>
</evidence>
<feature type="non-terminal residue" evidence="2">
    <location>
        <position position="274"/>
    </location>
</feature>
<sequence length="274" mass="30741">GHVELRTEVPRPGRHARGRRPLRLLGGTVLRRVLRRHHHLLHRPRDAAHRVGRGARSDVEPVADQHLAAGPQVRAQLRPPPRGRPLAADHDRRDRRLRVVGTPAGGDQPQARDRLPRALRVRRGDLRLRHARGDPPRAARRLGPRLPVRHHEPPRLGVERGLPVPALPLQPGAHDRRDVLLHDDARAVDARVAHPLDDEPGEGRADEDERARELVLPRRAGLLDRRDRDPSARSLPGPQRRHLERDLYRDLGPALGEGVAGVVELVAQPSHLEL</sequence>
<feature type="region of interest" description="Disordered" evidence="1">
    <location>
        <begin position="191"/>
        <end position="243"/>
    </location>
</feature>
<proteinExistence type="predicted"/>
<feature type="compositionally biased region" description="Basic and acidic residues" evidence="1">
    <location>
        <begin position="44"/>
        <end position="59"/>
    </location>
</feature>
<accession>A0A6J4SNE8</accession>
<feature type="non-terminal residue" evidence="2">
    <location>
        <position position="1"/>
    </location>
</feature>
<dbReference type="AlphaFoldDB" id="A0A6J4SNE8"/>
<evidence type="ECO:0000313" key="2">
    <source>
        <dbReference type="EMBL" id="CAA9499180.1"/>
    </source>
</evidence>
<reference evidence="2" key="1">
    <citation type="submission" date="2020-02" db="EMBL/GenBank/DDBJ databases">
        <authorList>
            <person name="Meier V. D."/>
        </authorList>
    </citation>
    <scope>NUCLEOTIDE SEQUENCE</scope>
    <source>
        <strain evidence="2">AVDCRST_MAG69</strain>
    </source>
</reference>
<dbReference type="EMBL" id="CADCVP010000187">
    <property type="protein sequence ID" value="CAA9499180.1"/>
    <property type="molecule type" value="Genomic_DNA"/>
</dbReference>
<feature type="compositionally biased region" description="Basic and acidic residues" evidence="1">
    <location>
        <begin position="191"/>
        <end position="231"/>
    </location>
</feature>
<feature type="compositionally biased region" description="Basic and acidic residues" evidence="1">
    <location>
        <begin position="149"/>
        <end position="158"/>
    </location>
</feature>